<protein>
    <submittedName>
        <fullName evidence="2">Uncharacterized protein</fullName>
    </submittedName>
</protein>
<comment type="caution">
    <text evidence="2">The sequence shown here is derived from an EMBL/GenBank/DDBJ whole genome shotgun (WGS) entry which is preliminary data.</text>
</comment>
<dbReference type="RefSeq" id="WP_343947337.1">
    <property type="nucleotide sequence ID" value="NZ_BAAAHP010000377.1"/>
</dbReference>
<evidence type="ECO:0000256" key="1">
    <source>
        <dbReference type="SAM" id="MobiDB-lite"/>
    </source>
</evidence>
<sequence length="57" mass="6492">MNGHAYCPRCFRDGMPVTRHRRFATHMTGCTNQRRPCTNHAKCPHKRPCPGIGQPTT</sequence>
<reference evidence="2 3" key="1">
    <citation type="journal article" date="2019" name="Int. J. Syst. Evol. Microbiol.">
        <title>The Global Catalogue of Microorganisms (GCM) 10K type strain sequencing project: providing services to taxonomists for standard genome sequencing and annotation.</title>
        <authorList>
            <consortium name="The Broad Institute Genomics Platform"/>
            <consortium name="The Broad Institute Genome Sequencing Center for Infectious Disease"/>
            <person name="Wu L."/>
            <person name="Ma J."/>
        </authorList>
    </citation>
    <scope>NUCLEOTIDE SEQUENCE [LARGE SCALE GENOMIC DNA]</scope>
    <source>
        <strain evidence="2 3">JCM 11117</strain>
    </source>
</reference>
<name>A0ABN1NL43_9PSEU</name>
<dbReference type="Proteomes" id="UP001499967">
    <property type="component" value="Unassembled WGS sequence"/>
</dbReference>
<feature type="region of interest" description="Disordered" evidence="1">
    <location>
        <begin position="37"/>
        <end position="57"/>
    </location>
</feature>
<evidence type="ECO:0000313" key="3">
    <source>
        <dbReference type="Proteomes" id="UP001499967"/>
    </source>
</evidence>
<organism evidence="2 3">
    <name type="scientific">Pseudonocardia zijingensis</name>
    <dbReference type="NCBI Taxonomy" id="153376"/>
    <lineage>
        <taxon>Bacteria</taxon>
        <taxon>Bacillati</taxon>
        <taxon>Actinomycetota</taxon>
        <taxon>Actinomycetes</taxon>
        <taxon>Pseudonocardiales</taxon>
        <taxon>Pseudonocardiaceae</taxon>
        <taxon>Pseudonocardia</taxon>
    </lineage>
</organism>
<dbReference type="EMBL" id="BAAAHP010000377">
    <property type="protein sequence ID" value="GAA0911110.1"/>
    <property type="molecule type" value="Genomic_DNA"/>
</dbReference>
<keyword evidence="3" id="KW-1185">Reference proteome</keyword>
<gene>
    <name evidence="2" type="ORF">GCM10009559_82080</name>
</gene>
<proteinExistence type="predicted"/>
<accession>A0ABN1NL43</accession>
<evidence type="ECO:0000313" key="2">
    <source>
        <dbReference type="EMBL" id="GAA0911110.1"/>
    </source>
</evidence>